<sequence length="405" mass="45182">MGDPLSVAGSAVSIVSLGIQVTQSVYDYYVSFKSQPSNTSQLLQKLKDLQALLGQLLSHLLNDRKARPGDDDVLQSIQSNLDQLNAGIHKLKLEAERFHLETPAEGIQAAIKNNTRRLAYPFKLATLQSLENEIEDLKNQVSLSLSLLQQKTDDRLEDDVENVKALLETVRTSQISSEVRDWIDAPDASIDFQEACRKKHPGTGLWFINGPAFRGWLEQPSSFLWLRGFAGSGKSVLCSTSIQCTFRYHSRTLEAGSRVGIAFFFFAFSDDSKQSASSMLRALVMQLADQLQTTPPALEHLYKKHKRGSPPEMGLLDCLRQIVRAFGEVYIFLDALDESPQDSYRDSVLEMIADIRGWSEPGLHLLVTSRGTVDIRDGLHLGTRCTGQHSLARPTTDTKRSSRFL</sequence>
<dbReference type="EMBL" id="WIGN01000157">
    <property type="protein sequence ID" value="KAF6806499.1"/>
    <property type="molecule type" value="Genomic_DNA"/>
</dbReference>
<feature type="domain" description="NACHT" evidence="3">
    <location>
        <begin position="222"/>
        <end position="370"/>
    </location>
</feature>
<evidence type="ECO:0000256" key="2">
    <source>
        <dbReference type="SAM" id="Coils"/>
    </source>
</evidence>
<dbReference type="PROSITE" id="PS50837">
    <property type="entry name" value="NACHT"/>
    <property type="match status" value="1"/>
</dbReference>
<keyword evidence="5" id="KW-1185">Reference proteome</keyword>
<keyword evidence="1" id="KW-0677">Repeat</keyword>
<protein>
    <submittedName>
        <fullName evidence="4">Vegetative incompatibility protein HET-E-1</fullName>
    </submittedName>
</protein>
<gene>
    <name evidence="4" type="ORF">CSOJ01_08781</name>
</gene>
<evidence type="ECO:0000313" key="4">
    <source>
        <dbReference type="EMBL" id="KAF6806499.1"/>
    </source>
</evidence>
<comment type="caution">
    <text evidence="4">The sequence shown here is derived from an EMBL/GenBank/DDBJ whole genome shotgun (WGS) entry which is preliminary data.</text>
</comment>
<dbReference type="InterPro" id="IPR027417">
    <property type="entry name" value="P-loop_NTPase"/>
</dbReference>
<dbReference type="Pfam" id="PF24883">
    <property type="entry name" value="NPHP3_N"/>
    <property type="match status" value="1"/>
</dbReference>
<name>A0A8H6J4S3_9PEZI</name>
<reference evidence="4 5" key="1">
    <citation type="journal article" date="2020" name="Phytopathology">
        <title>Genome Sequence Resources of Colletotrichum truncatum, C. plurivorum, C. musicola, and C. sojae: Four Species Pathogenic to Soybean (Glycine max).</title>
        <authorList>
            <person name="Rogerio F."/>
            <person name="Boufleur T.R."/>
            <person name="Ciampi-Guillardi M."/>
            <person name="Sukno S.A."/>
            <person name="Thon M.R."/>
            <person name="Massola Junior N.S."/>
            <person name="Baroncelli R."/>
        </authorList>
    </citation>
    <scope>NUCLEOTIDE SEQUENCE [LARGE SCALE GENOMIC DNA]</scope>
    <source>
        <strain evidence="4 5">LFN0009</strain>
    </source>
</reference>
<evidence type="ECO:0000256" key="1">
    <source>
        <dbReference type="ARBA" id="ARBA00022737"/>
    </source>
</evidence>
<dbReference type="PANTHER" id="PTHR10039">
    <property type="entry name" value="AMELOGENIN"/>
    <property type="match status" value="1"/>
</dbReference>
<dbReference type="Proteomes" id="UP000652219">
    <property type="component" value="Unassembled WGS sequence"/>
</dbReference>
<dbReference type="Gene3D" id="3.40.50.300">
    <property type="entry name" value="P-loop containing nucleotide triphosphate hydrolases"/>
    <property type="match status" value="1"/>
</dbReference>
<proteinExistence type="predicted"/>
<feature type="coiled-coil region" evidence="2">
    <location>
        <begin position="120"/>
        <end position="147"/>
    </location>
</feature>
<keyword evidence="2" id="KW-0175">Coiled coil</keyword>
<evidence type="ECO:0000313" key="5">
    <source>
        <dbReference type="Proteomes" id="UP000652219"/>
    </source>
</evidence>
<dbReference type="InterPro" id="IPR056884">
    <property type="entry name" value="NPHP3-like_N"/>
</dbReference>
<organism evidence="4 5">
    <name type="scientific">Colletotrichum sojae</name>
    <dbReference type="NCBI Taxonomy" id="2175907"/>
    <lineage>
        <taxon>Eukaryota</taxon>
        <taxon>Fungi</taxon>
        <taxon>Dikarya</taxon>
        <taxon>Ascomycota</taxon>
        <taxon>Pezizomycotina</taxon>
        <taxon>Sordariomycetes</taxon>
        <taxon>Hypocreomycetidae</taxon>
        <taxon>Glomerellales</taxon>
        <taxon>Glomerellaceae</taxon>
        <taxon>Colletotrichum</taxon>
        <taxon>Colletotrichum orchidearum species complex</taxon>
    </lineage>
</organism>
<dbReference type="AlphaFoldDB" id="A0A8H6J4S3"/>
<evidence type="ECO:0000259" key="3">
    <source>
        <dbReference type="PROSITE" id="PS50837"/>
    </source>
</evidence>
<accession>A0A8H6J4S3</accession>
<dbReference type="InterPro" id="IPR007111">
    <property type="entry name" value="NACHT_NTPase"/>
</dbReference>
<dbReference type="PANTHER" id="PTHR10039:SF16">
    <property type="entry name" value="GPI INOSITOL-DEACYLASE"/>
    <property type="match status" value="1"/>
</dbReference>